<keyword evidence="2" id="KW-1185">Reference proteome</keyword>
<sequence>MEYGNLQNMVFGTAEAYICREIAVYKKLAFVQGSIIPYFYGVHLFTMRDGLQVYGTLMEYVDAYPLDSGVCWSFSEHQKIQLVQSARHAVRVLQYGDISQHDWHAGQILAHHAPTASDPDRVHCVLVDFSAATQSLYLSENHRDDDFGDCTEALIEEGTGLFEDFVMEHMGTREVWDFFKRLSGVCRFAPERKLPDPFAFVHTSQAGIAD</sequence>
<dbReference type="OMA" id="DWHAGQI"/>
<evidence type="ECO:0008006" key="3">
    <source>
        <dbReference type="Google" id="ProtNLM"/>
    </source>
</evidence>
<reference evidence="1 2" key="1">
    <citation type="submission" date="2016-03" db="EMBL/GenBank/DDBJ databases">
        <title>Whole genome sequencing of Grifola frondosa 9006-11.</title>
        <authorList>
            <person name="Min B."/>
            <person name="Park H."/>
            <person name="Kim J.-G."/>
            <person name="Cho H."/>
            <person name="Oh Y.-L."/>
            <person name="Kong W.-S."/>
            <person name="Choi I.-G."/>
        </authorList>
    </citation>
    <scope>NUCLEOTIDE SEQUENCE [LARGE SCALE GENOMIC DNA]</scope>
    <source>
        <strain evidence="1 2">9006-11</strain>
    </source>
</reference>
<dbReference type="OrthoDB" id="2793915at2759"/>
<name>A0A1C7MGM3_GRIFR</name>
<evidence type="ECO:0000313" key="2">
    <source>
        <dbReference type="Proteomes" id="UP000092993"/>
    </source>
</evidence>
<evidence type="ECO:0000313" key="1">
    <source>
        <dbReference type="EMBL" id="OBZ76071.1"/>
    </source>
</evidence>
<dbReference type="Proteomes" id="UP000092993">
    <property type="component" value="Unassembled WGS sequence"/>
</dbReference>
<accession>A0A1C7MGM3</accession>
<organism evidence="1 2">
    <name type="scientific">Grifola frondosa</name>
    <name type="common">Maitake</name>
    <name type="synonym">Polyporus frondosus</name>
    <dbReference type="NCBI Taxonomy" id="5627"/>
    <lineage>
        <taxon>Eukaryota</taxon>
        <taxon>Fungi</taxon>
        <taxon>Dikarya</taxon>
        <taxon>Basidiomycota</taxon>
        <taxon>Agaricomycotina</taxon>
        <taxon>Agaricomycetes</taxon>
        <taxon>Polyporales</taxon>
        <taxon>Grifolaceae</taxon>
        <taxon>Grifola</taxon>
    </lineage>
</organism>
<proteinExistence type="predicted"/>
<dbReference type="EMBL" id="LUGG01000003">
    <property type="protein sequence ID" value="OBZ76071.1"/>
    <property type="molecule type" value="Genomic_DNA"/>
</dbReference>
<protein>
    <recommendedName>
        <fullName evidence="3">Protein kinase domain-containing protein</fullName>
    </recommendedName>
</protein>
<dbReference type="AlphaFoldDB" id="A0A1C7MGM3"/>
<comment type="caution">
    <text evidence="1">The sequence shown here is derived from an EMBL/GenBank/DDBJ whole genome shotgun (WGS) entry which is preliminary data.</text>
</comment>
<gene>
    <name evidence="1" type="ORF">A0H81_03276</name>
</gene>